<feature type="compositionally biased region" description="Low complexity" evidence="1">
    <location>
        <begin position="1"/>
        <end position="17"/>
    </location>
</feature>
<feature type="domain" description="Lipoprotein-associated type-17" evidence="2">
    <location>
        <begin position="333"/>
        <end position="406"/>
    </location>
</feature>
<dbReference type="Proteomes" id="UP000320801">
    <property type="component" value="Unassembled WGS sequence"/>
</dbReference>
<comment type="caution">
    <text evidence="3">The sequence shown here is derived from an EMBL/GenBank/DDBJ whole genome shotgun (WGS) entry which is preliminary data.</text>
</comment>
<evidence type="ECO:0000313" key="3">
    <source>
        <dbReference type="EMBL" id="TQC54000.1"/>
    </source>
</evidence>
<evidence type="ECO:0000313" key="4">
    <source>
        <dbReference type="Proteomes" id="UP000320801"/>
    </source>
</evidence>
<reference evidence="3 4" key="1">
    <citation type="submission" date="2019-03" db="EMBL/GenBank/DDBJ databases">
        <title>Characterization of a novel Mycoplasma cynos real-time PCR assay.</title>
        <authorList>
            <person name="Tallmadge R.L."/>
            <person name="Mitchell P.K."/>
            <person name="Goodman L."/>
        </authorList>
    </citation>
    <scope>NUCLEOTIDE SEQUENCE [LARGE SCALE GENOMIC DNA]</scope>
    <source>
        <strain evidence="3 4">1642</strain>
    </source>
</reference>
<dbReference type="EMBL" id="SMDN01000003">
    <property type="protein sequence ID" value="TQC54000.1"/>
    <property type="molecule type" value="Genomic_DNA"/>
</dbReference>
<evidence type="ECO:0000259" key="2">
    <source>
        <dbReference type="Pfam" id="PF04200"/>
    </source>
</evidence>
<keyword evidence="4" id="KW-1185">Reference proteome</keyword>
<sequence>MRGGANNNSGQGGQSTPAPQPQPEPQNPGDSSNPDTTPQPGPGDGTPAPQPQPENPGDSNPDTTPQPGPGDNNPAPQPQPENPKDPNDGTGNDSGSENKIDPDVKEAYDIFSKHTKLFKSKKSWDFFSRANDGVPIYYDYRKKAFYAEKYDSKDPDKERTLLFSLEEGHFPKYSYNASWPDDKDEHGKNDIFNKVKLVKLEDKFGFKFRVSKYEGGKKNTFPNPTIVQQSELQEFKVPSADDVKGVLDSIEIKYENKENVEEKDATKSGVKVPPEANGYTTHVESVTPKIGERKIDVVIYLTYKIGDDTVESQRRTIEIDGFKSNDLASKVKDVVIVYEGNKKDKLPSEVTEKELKAKLNNNDLESTISVSYSLKADDYKGELSVNATFSTNNNSVEIPYILNGFKMKEFNLKDFINKYPKPTLDSKIENNKSNTPAISVGADKFTLKPAEDGVPVTIKITSVAPQENDKTKLDVTVTFTNTLNNTKEERTYTFEGFMPQKEYRDNKAFKEAEKGNLFHYTASEANNKAILEFIKKTETEKKPKHPLLAIDGQDIYFYPKSAKKKVQGLKLDPSAKHILTHTGKNTVAPAFLEGGKKPSNQEKGLELVKTSTSVEIQFKLVLAGEGFKYDSKIYKFKLFDLKSDTGNSSQSNPGSSSRSEDDE</sequence>
<dbReference type="AlphaFoldDB" id="A0A507SQB6"/>
<gene>
    <name evidence="3" type="ORF">E1I18_00885</name>
</gene>
<protein>
    <recommendedName>
        <fullName evidence="2">Lipoprotein-associated type-17 domain-containing protein</fullName>
    </recommendedName>
</protein>
<accession>A0A507SQB6</accession>
<proteinExistence type="predicted"/>
<name>A0A507SQB6_9BACT</name>
<dbReference type="Pfam" id="PF04200">
    <property type="entry name" value="Lipoprotein_17"/>
    <property type="match status" value="2"/>
</dbReference>
<feature type="compositionally biased region" description="Low complexity" evidence="1">
    <location>
        <begin position="648"/>
        <end position="657"/>
    </location>
</feature>
<evidence type="ECO:0000256" key="1">
    <source>
        <dbReference type="SAM" id="MobiDB-lite"/>
    </source>
</evidence>
<feature type="region of interest" description="Disordered" evidence="1">
    <location>
        <begin position="642"/>
        <end position="663"/>
    </location>
</feature>
<feature type="domain" description="Lipoprotein-associated type-17" evidence="2">
    <location>
        <begin position="417"/>
        <end position="498"/>
    </location>
</feature>
<feature type="region of interest" description="Disordered" evidence="1">
    <location>
        <begin position="1"/>
        <end position="103"/>
    </location>
</feature>
<dbReference type="InterPro" id="IPR007326">
    <property type="entry name" value="Lipoprotein-assoc_dom"/>
</dbReference>
<organism evidence="3 4">
    <name type="scientific">Mycoplasmopsis mucosicanis</name>
    <dbReference type="NCBI Taxonomy" id="458208"/>
    <lineage>
        <taxon>Bacteria</taxon>
        <taxon>Bacillati</taxon>
        <taxon>Mycoplasmatota</taxon>
        <taxon>Mycoplasmoidales</taxon>
        <taxon>Metamycoplasmataceae</taxon>
        <taxon>Mycoplasmopsis</taxon>
    </lineage>
</organism>
<dbReference type="RefSeq" id="WP_141483729.1">
    <property type="nucleotide sequence ID" value="NZ_SMDN01000003.1"/>
</dbReference>